<evidence type="ECO:0000313" key="1">
    <source>
        <dbReference type="EMBL" id="KAI9450979.1"/>
    </source>
</evidence>
<reference evidence="1" key="1">
    <citation type="submission" date="2021-03" db="EMBL/GenBank/DDBJ databases">
        <title>Evolutionary priming and transition to the ectomycorrhizal habit in an iconic lineage of mushroom-forming fungi: is preadaptation a requirement?</title>
        <authorList>
            <consortium name="DOE Joint Genome Institute"/>
            <person name="Looney B.P."/>
            <person name="Miyauchi S."/>
            <person name="Morin E."/>
            <person name="Drula E."/>
            <person name="Courty P.E."/>
            <person name="Chicoki N."/>
            <person name="Fauchery L."/>
            <person name="Kohler A."/>
            <person name="Kuo A."/>
            <person name="LaButti K."/>
            <person name="Pangilinan J."/>
            <person name="Lipzen A."/>
            <person name="Riley R."/>
            <person name="Andreopoulos W."/>
            <person name="He G."/>
            <person name="Johnson J."/>
            <person name="Barry K.W."/>
            <person name="Grigoriev I.V."/>
            <person name="Nagy L."/>
            <person name="Hibbett D."/>
            <person name="Henrissat B."/>
            <person name="Matheny P.B."/>
            <person name="Labbe J."/>
            <person name="Martin A.F."/>
        </authorList>
    </citation>
    <scope>NUCLEOTIDE SEQUENCE</scope>
    <source>
        <strain evidence="1">BPL698</strain>
    </source>
</reference>
<protein>
    <submittedName>
        <fullName evidence="1">Uncharacterized protein</fullName>
    </submittedName>
</protein>
<accession>A0ACC0TXB3</accession>
<dbReference type="Proteomes" id="UP001207468">
    <property type="component" value="Unassembled WGS sequence"/>
</dbReference>
<proteinExistence type="predicted"/>
<organism evidence="1 2">
    <name type="scientific">Russula earlei</name>
    <dbReference type="NCBI Taxonomy" id="71964"/>
    <lineage>
        <taxon>Eukaryota</taxon>
        <taxon>Fungi</taxon>
        <taxon>Dikarya</taxon>
        <taxon>Basidiomycota</taxon>
        <taxon>Agaricomycotina</taxon>
        <taxon>Agaricomycetes</taxon>
        <taxon>Russulales</taxon>
        <taxon>Russulaceae</taxon>
        <taxon>Russula</taxon>
    </lineage>
</organism>
<gene>
    <name evidence="1" type="ORF">F5148DRAFT_1152589</name>
</gene>
<evidence type="ECO:0000313" key="2">
    <source>
        <dbReference type="Proteomes" id="UP001207468"/>
    </source>
</evidence>
<comment type="caution">
    <text evidence="1">The sequence shown here is derived from an EMBL/GenBank/DDBJ whole genome shotgun (WGS) entry which is preliminary data.</text>
</comment>
<name>A0ACC0TXB3_9AGAM</name>
<keyword evidence="2" id="KW-1185">Reference proteome</keyword>
<dbReference type="EMBL" id="JAGFNK010000398">
    <property type="protein sequence ID" value="KAI9450979.1"/>
    <property type="molecule type" value="Genomic_DNA"/>
</dbReference>
<sequence>MAPPKSRWKQVLENIARWSLDLVTTNTLPDDVLVEIFHFYLDSWPVRTNEWHTLVHVCQRWRLVVFASPRHLNPRLEFTGKRPMSEVLDFWPAFPVVISQPDPSLEFSKSHPDFWGNVAAALESEHHHRICEIHLPDIPASHWERLAAAVQKPFLELTYLWFSTGRQDCDVPSGFVHFCENSGWGIVRFQEFQTYFCLQINLSCLTFGKSPILVTFLPRIWSPPCRSCPRLTTLYIQFRYPRYPESRPRPPLTRSVLPALTDLGFRGVHKYLEDLLAQIEAPILNRLHVSLFIEPNFVLPQLHQLISQVESFKTCDRASVRTSDHAIRFSIFRETPKHPELSLEIKCRVLDRQHSSLARVCNLSFLPLSTFVQLDIRGVSHPYRNNNMENTQWLELLDPFTAVNDLRLSDQSGRHVCQALEELVDERVTEDLPALQNIFLKGFEPLDSGPKCIERFVAARELSGHPVAVHRWE</sequence>